<evidence type="ECO:0000313" key="2">
    <source>
        <dbReference type="Proteomes" id="UP000597656"/>
    </source>
</evidence>
<comment type="caution">
    <text evidence="1">The sequence shown here is derived from an EMBL/GenBank/DDBJ whole genome shotgun (WGS) entry which is preliminary data.</text>
</comment>
<protein>
    <recommendedName>
        <fullName evidence="3">HEAT repeat-containing protein</fullName>
    </recommendedName>
</protein>
<dbReference type="InterPro" id="IPR011989">
    <property type="entry name" value="ARM-like"/>
</dbReference>
<keyword evidence="2" id="KW-1185">Reference proteome</keyword>
<dbReference type="Proteomes" id="UP000597656">
    <property type="component" value="Unassembled WGS sequence"/>
</dbReference>
<dbReference type="RefSeq" id="WP_189158557.1">
    <property type="nucleotide sequence ID" value="NZ_BMNC01000012.1"/>
</dbReference>
<reference evidence="2" key="1">
    <citation type="journal article" date="2019" name="Int. J. Syst. Evol. Microbiol.">
        <title>The Global Catalogue of Microorganisms (GCM) 10K type strain sequencing project: providing services to taxonomists for standard genome sequencing and annotation.</title>
        <authorList>
            <consortium name="The Broad Institute Genomics Platform"/>
            <consortium name="The Broad Institute Genome Sequencing Center for Infectious Disease"/>
            <person name="Wu L."/>
            <person name="Ma J."/>
        </authorList>
    </citation>
    <scope>NUCLEOTIDE SEQUENCE [LARGE SCALE GENOMIC DNA]</scope>
    <source>
        <strain evidence="2">CGMCC 4.7319</strain>
    </source>
</reference>
<dbReference type="Gene3D" id="1.25.10.10">
    <property type="entry name" value="Leucine-rich Repeat Variant"/>
    <property type="match status" value="1"/>
</dbReference>
<dbReference type="SUPFAM" id="SSF48371">
    <property type="entry name" value="ARM repeat"/>
    <property type="match status" value="1"/>
</dbReference>
<sequence length="251" mass="27378">MNIDVALAGVFDRNSPDRGARIRALVESDDASVDAHIEALLEEHSRSMAVAPILCRVLAERRPDRDPSYVLEFFGKGRKGDPADWLVRRSPYRSPALCYYGIPRLRLLKPVEHLARDLGQWSAHRRGIAVVGLGDTADPEAARLVAGRLKDWRSKIRVAAADSIRRLARDGALPPESLDVVGDGLVACLFHRKEAVVRHAAAALAVPALKERLVLVRQAGTLSPSAASEVDDVLAGTVVSLREKLWPGEIT</sequence>
<proteinExistence type="predicted"/>
<gene>
    <name evidence="1" type="ORF">GCM10011609_63550</name>
</gene>
<evidence type="ECO:0000313" key="1">
    <source>
        <dbReference type="EMBL" id="GGN14268.1"/>
    </source>
</evidence>
<accession>A0ABQ2IJG9</accession>
<organism evidence="1 2">
    <name type="scientific">Lentzea pudingi</name>
    <dbReference type="NCBI Taxonomy" id="1789439"/>
    <lineage>
        <taxon>Bacteria</taxon>
        <taxon>Bacillati</taxon>
        <taxon>Actinomycetota</taxon>
        <taxon>Actinomycetes</taxon>
        <taxon>Pseudonocardiales</taxon>
        <taxon>Pseudonocardiaceae</taxon>
        <taxon>Lentzea</taxon>
    </lineage>
</organism>
<dbReference type="InterPro" id="IPR016024">
    <property type="entry name" value="ARM-type_fold"/>
</dbReference>
<dbReference type="EMBL" id="BMNC01000012">
    <property type="protein sequence ID" value="GGN14268.1"/>
    <property type="molecule type" value="Genomic_DNA"/>
</dbReference>
<name>A0ABQ2IJG9_9PSEU</name>
<evidence type="ECO:0008006" key="3">
    <source>
        <dbReference type="Google" id="ProtNLM"/>
    </source>
</evidence>